<accession>A0A9E6ZGN9</accession>
<dbReference type="STRING" id="1356854.N007_09535"/>
<evidence type="ECO:0000313" key="1">
    <source>
        <dbReference type="EMBL" id="UNO48333.1"/>
    </source>
</evidence>
<dbReference type="eggNOG" id="ENOG502ZSWD">
    <property type="taxonomic scope" value="Bacteria"/>
</dbReference>
<proteinExistence type="predicted"/>
<reference evidence="2" key="1">
    <citation type="journal article" date="2022" name="G3 (Bethesda)">
        <title>Unveiling the complete genome sequence of Alicyclobacillus acidoterrestris DSM 3922T, a taint-producing strain.</title>
        <authorList>
            <person name="Leonardo I.C."/>
            <person name="Barreto Crespo M.T."/>
            <person name="Gaspar F.B."/>
        </authorList>
    </citation>
    <scope>NUCLEOTIDE SEQUENCE [LARGE SCALE GENOMIC DNA]</scope>
    <source>
        <strain evidence="2">DSM 3922</strain>
    </source>
</reference>
<keyword evidence="2" id="KW-1185">Reference proteome</keyword>
<protein>
    <submittedName>
        <fullName evidence="1">Uncharacterized protein</fullName>
    </submittedName>
</protein>
<evidence type="ECO:0000313" key="2">
    <source>
        <dbReference type="Proteomes" id="UP000829401"/>
    </source>
</evidence>
<sequence>MCELCGEHLGGFQSGFSAQKVPREEAKYPDYLICSHGCKEVIQLVSHVSGEVEFELCAIEALRMAQVLIAAVHGDTEPGDTHD</sequence>
<dbReference type="KEGG" id="aaco:K1I37_16910"/>
<dbReference type="OrthoDB" id="2468949at2"/>
<organism evidence="1 2">
    <name type="scientific">Alicyclobacillus acidoterrestris (strain ATCC 49025 / DSM 3922 / CIP 106132 / NCIMB 13137 / GD3B)</name>
    <dbReference type="NCBI Taxonomy" id="1356854"/>
    <lineage>
        <taxon>Bacteria</taxon>
        <taxon>Bacillati</taxon>
        <taxon>Bacillota</taxon>
        <taxon>Bacilli</taxon>
        <taxon>Bacillales</taxon>
        <taxon>Alicyclobacillaceae</taxon>
        <taxon>Alicyclobacillus</taxon>
    </lineage>
</organism>
<accession>T0BXG8</accession>
<dbReference type="RefSeq" id="WP_021296967.1">
    <property type="nucleotide sequence ID" value="NZ_AURB01000141.1"/>
</dbReference>
<dbReference type="EMBL" id="CP080467">
    <property type="protein sequence ID" value="UNO48333.1"/>
    <property type="molecule type" value="Genomic_DNA"/>
</dbReference>
<dbReference type="AlphaFoldDB" id="T0BXG8"/>
<name>T0BXG8_ALIAG</name>
<gene>
    <name evidence="1" type="ORF">K1I37_16910</name>
</gene>
<dbReference type="Proteomes" id="UP000829401">
    <property type="component" value="Chromosome"/>
</dbReference>